<dbReference type="OrthoDB" id="425753at2"/>
<dbReference type="InterPro" id="IPR002636">
    <property type="entry name" value="DUF29"/>
</dbReference>
<sequence length="147" mass="16749">MGTEYEHDVVAWAHEQAALLRAGKFSALDIEHIAEEIEDVGKSEQRELANRMAVLLSHLLKWQFQPERQGASWEATIHTQRNSIERRIRKTPSLKASLSDADWWADAWDDAVEAASKETGSSYVQFPETCPWPPEQVLDQGFFPTAR</sequence>
<evidence type="ECO:0000313" key="2">
    <source>
        <dbReference type="Proteomes" id="UP000280434"/>
    </source>
</evidence>
<name>A0A494XWW9_9BURK</name>
<dbReference type="Gene3D" id="1.20.1220.20">
    <property type="entry name" value="Uncharcterised protein PF01724"/>
    <property type="match status" value="1"/>
</dbReference>
<reference evidence="1 2" key="1">
    <citation type="submission" date="2018-10" db="EMBL/GenBank/DDBJ databases">
        <title>Paraburkholderia sp. 7MK8-2, isolated from soil.</title>
        <authorList>
            <person name="Gao Z.-H."/>
            <person name="Qiu L.-H."/>
        </authorList>
    </citation>
    <scope>NUCLEOTIDE SEQUENCE [LARGE SCALE GENOMIC DNA]</scope>
    <source>
        <strain evidence="1 2">7MK8-2</strain>
    </source>
</reference>
<dbReference type="Pfam" id="PF01724">
    <property type="entry name" value="DUF29"/>
    <property type="match status" value="1"/>
</dbReference>
<dbReference type="Proteomes" id="UP000280434">
    <property type="component" value="Unassembled WGS sequence"/>
</dbReference>
<evidence type="ECO:0000313" key="1">
    <source>
        <dbReference type="EMBL" id="RKP52599.1"/>
    </source>
</evidence>
<dbReference type="RefSeq" id="WP_121275632.1">
    <property type="nucleotide sequence ID" value="NZ_RBZV01000001.1"/>
</dbReference>
<protein>
    <submittedName>
        <fullName evidence="1">DUF29 domain-containing protein</fullName>
    </submittedName>
</protein>
<organism evidence="1 2">
    <name type="scientific">Trinickia fusca</name>
    <dbReference type="NCBI Taxonomy" id="2419777"/>
    <lineage>
        <taxon>Bacteria</taxon>
        <taxon>Pseudomonadati</taxon>
        <taxon>Pseudomonadota</taxon>
        <taxon>Betaproteobacteria</taxon>
        <taxon>Burkholderiales</taxon>
        <taxon>Burkholderiaceae</taxon>
        <taxon>Trinickia</taxon>
    </lineage>
</organism>
<dbReference type="PANTHER" id="PTHR34235:SF4">
    <property type="entry name" value="SLR0291 PROTEIN"/>
    <property type="match status" value="1"/>
</dbReference>
<comment type="caution">
    <text evidence="1">The sequence shown here is derived from an EMBL/GenBank/DDBJ whole genome shotgun (WGS) entry which is preliminary data.</text>
</comment>
<proteinExistence type="predicted"/>
<gene>
    <name evidence="1" type="ORF">D7S89_03600</name>
</gene>
<accession>A0A494XWW9</accession>
<dbReference type="EMBL" id="RBZV01000001">
    <property type="protein sequence ID" value="RKP52599.1"/>
    <property type="molecule type" value="Genomic_DNA"/>
</dbReference>
<keyword evidence="2" id="KW-1185">Reference proteome</keyword>
<dbReference type="PANTHER" id="PTHR34235">
    <property type="entry name" value="SLR1203 PROTEIN-RELATED"/>
    <property type="match status" value="1"/>
</dbReference>
<dbReference type="AlphaFoldDB" id="A0A494XWW9"/>